<protein>
    <recommendedName>
        <fullName evidence="3">WSC domain-containing protein</fullName>
    </recommendedName>
</protein>
<proteinExistence type="inferred from homology"/>
<dbReference type="SMART" id="SM00321">
    <property type="entry name" value="WSC"/>
    <property type="match status" value="2"/>
</dbReference>
<dbReference type="InterPro" id="IPR027417">
    <property type="entry name" value="P-loop_NTPase"/>
</dbReference>
<evidence type="ECO:0000313" key="5">
    <source>
        <dbReference type="Proteomes" id="UP000694429"/>
    </source>
</evidence>
<evidence type="ECO:0000256" key="1">
    <source>
        <dbReference type="ARBA" id="ARBA00010236"/>
    </source>
</evidence>
<dbReference type="AlphaFoldDB" id="A0A8C0NWL9"/>
<sequence length="575" mass="64782">MAKPSFRLQKLLRRTQFLLFFLTAAYLMTGSLLLLQRVRVALPPGPRAPGPLQALPVAAVALGVGLLDSRALQAPRVSSELLLGVDVLHGPLARPRPGPRWLRGRNSELRQLRRRWFHHFMGDPQGPLAPGPEAPRPAAGSRGMYVGCFSDSGRDRTLKGAVFFDLRKMTVSHCQDACAERSYVYAGLEAGAECYCGNRLPVTSMGPEACNHECKGEKGSACGGVGRLSVYRVEELQPGSRKRRTVTYRGCFRLPENGTHAFPDSLVQANATVEACSGFCSQKEFPLAVLRGWECYCAYPTPQFSLRDAVDSSLCGQEPELQRLAEYCEVYQTPVQDTRCTDRRFLPTKSKVFVALSSFPGAGNTWARHLIEHATGFYTGSYYFDGTLYNKGFKGEKDHWRSRRTICVKTHESGRREIEMFDSAILLIRNPYRSLVAEFNRKCAGHLGYAADRNWKSKEWPDFVNSYAAWWSSHVLDWLRYGKRLLVVHYEELRHSLLPTLREMVAFLNVSVSEERLLCVENNKEGSFRRRGRRPHDPEPFTPEMRALIDGYIRTVDKALREHGGAGLPGEYVPR</sequence>
<dbReference type="Gene3D" id="3.40.50.300">
    <property type="entry name" value="P-loop containing nucleotide triphosphate hydrolases"/>
    <property type="match status" value="1"/>
</dbReference>
<evidence type="ECO:0000313" key="4">
    <source>
        <dbReference type="Ensembl" id="ENSCAFP00030032082.1"/>
    </source>
</evidence>
<dbReference type="Pfam" id="PF00685">
    <property type="entry name" value="Sulfotransfer_1"/>
    <property type="match status" value="1"/>
</dbReference>
<dbReference type="Ensembl" id="ENSCAFT00030036773.1">
    <property type="protein sequence ID" value="ENSCAFP00030032082.1"/>
    <property type="gene ID" value="ENSCAFG00030020028.1"/>
</dbReference>
<name>A0A8C0NWL9_CANLF</name>
<dbReference type="InterPro" id="IPR000863">
    <property type="entry name" value="Sulfotransferase_dom"/>
</dbReference>
<dbReference type="InterPro" id="IPR051589">
    <property type="entry name" value="Sialate-O-sulfotransferase"/>
</dbReference>
<organism evidence="4 5">
    <name type="scientific">Canis lupus familiaris</name>
    <name type="common">Dog</name>
    <name type="synonym">Canis familiaris</name>
    <dbReference type="NCBI Taxonomy" id="9615"/>
    <lineage>
        <taxon>Eukaryota</taxon>
        <taxon>Metazoa</taxon>
        <taxon>Chordata</taxon>
        <taxon>Craniata</taxon>
        <taxon>Vertebrata</taxon>
        <taxon>Euteleostomi</taxon>
        <taxon>Mammalia</taxon>
        <taxon>Eutheria</taxon>
        <taxon>Laurasiatheria</taxon>
        <taxon>Carnivora</taxon>
        <taxon>Caniformia</taxon>
        <taxon>Canidae</taxon>
        <taxon>Canis</taxon>
    </lineage>
</organism>
<dbReference type="SUPFAM" id="SSF52540">
    <property type="entry name" value="P-loop containing nucleoside triphosphate hydrolases"/>
    <property type="match status" value="1"/>
</dbReference>
<dbReference type="GO" id="GO:0008146">
    <property type="term" value="F:sulfotransferase activity"/>
    <property type="evidence" value="ECO:0007669"/>
    <property type="project" value="InterPro"/>
</dbReference>
<dbReference type="PROSITE" id="PS51212">
    <property type="entry name" value="WSC"/>
    <property type="match status" value="2"/>
</dbReference>
<evidence type="ECO:0000259" key="3">
    <source>
        <dbReference type="PROSITE" id="PS51212"/>
    </source>
</evidence>
<reference evidence="4" key="2">
    <citation type="submission" date="2025-08" db="UniProtKB">
        <authorList>
            <consortium name="Ensembl"/>
        </authorList>
    </citation>
    <scope>IDENTIFICATION</scope>
</reference>
<dbReference type="Pfam" id="PF01822">
    <property type="entry name" value="WSC"/>
    <property type="match status" value="2"/>
</dbReference>
<keyword evidence="2" id="KW-0677">Repeat</keyword>
<evidence type="ECO:0000256" key="2">
    <source>
        <dbReference type="ARBA" id="ARBA00022737"/>
    </source>
</evidence>
<accession>A0A8C0NWL9</accession>
<feature type="domain" description="WSC" evidence="3">
    <location>
        <begin position="245"/>
        <end position="340"/>
    </location>
</feature>
<feature type="domain" description="WSC" evidence="3">
    <location>
        <begin position="142"/>
        <end position="234"/>
    </location>
</feature>
<dbReference type="PANTHER" id="PTHR45964">
    <property type="entry name" value="WSCD FAMILY MEMBER CG9164"/>
    <property type="match status" value="1"/>
</dbReference>
<dbReference type="Proteomes" id="UP000694429">
    <property type="component" value="Chromosome 5"/>
</dbReference>
<dbReference type="InterPro" id="IPR002889">
    <property type="entry name" value="WSC_carb-bd"/>
</dbReference>
<reference evidence="4" key="1">
    <citation type="submission" date="2019-03" db="EMBL/GenBank/DDBJ databases">
        <authorList>
            <person name="Warren W.C."/>
            <person name="Johnson G.S."/>
        </authorList>
    </citation>
    <scope>NUCLEOTIDE SEQUENCE [LARGE SCALE GENOMIC DNA]</scope>
    <source>
        <strain evidence="4">Basenji</strain>
    </source>
</reference>
<dbReference type="PANTHER" id="PTHR45964:SF8">
    <property type="entry name" value="SIALATE:O-SULFOTRANSFERASE 1"/>
    <property type="match status" value="1"/>
</dbReference>
<comment type="similarity">
    <text evidence="1">Belongs to the WSCD family.</text>
</comment>